<feature type="transmembrane region" description="Helical" evidence="2">
    <location>
        <begin position="406"/>
        <end position="426"/>
    </location>
</feature>
<feature type="compositionally biased region" description="Basic and acidic residues" evidence="1">
    <location>
        <begin position="37"/>
        <end position="49"/>
    </location>
</feature>
<accession>A0A1L7WKU8</accession>
<feature type="transmembrane region" description="Helical" evidence="2">
    <location>
        <begin position="146"/>
        <end position="165"/>
    </location>
</feature>
<reference evidence="4 5" key="1">
    <citation type="submission" date="2016-03" db="EMBL/GenBank/DDBJ databases">
        <authorList>
            <person name="Ploux O."/>
        </authorList>
    </citation>
    <scope>NUCLEOTIDE SEQUENCE [LARGE SCALE GENOMIC DNA]</scope>
    <source>
        <strain evidence="4 5">UAMH 11012</strain>
    </source>
</reference>
<evidence type="ECO:0000313" key="5">
    <source>
        <dbReference type="Proteomes" id="UP000184330"/>
    </source>
</evidence>
<keyword evidence="2" id="KW-0472">Membrane</keyword>
<protein>
    <recommendedName>
        <fullName evidence="3">Acyltransferase 3 domain-containing protein</fullName>
    </recommendedName>
</protein>
<keyword evidence="5" id="KW-1185">Reference proteome</keyword>
<feature type="transmembrane region" description="Helical" evidence="2">
    <location>
        <begin position="479"/>
        <end position="500"/>
    </location>
</feature>
<evidence type="ECO:0000259" key="3">
    <source>
        <dbReference type="Pfam" id="PF01757"/>
    </source>
</evidence>
<dbReference type="InterPro" id="IPR050879">
    <property type="entry name" value="Acyltransferase_3"/>
</dbReference>
<dbReference type="AlphaFoldDB" id="A0A1L7WKU8"/>
<feature type="transmembrane region" description="Helical" evidence="2">
    <location>
        <begin position="297"/>
        <end position="321"/>
    </location>
</feature>
<keyword evidence="2" id="KW-0812">Transmembrane</keyword>
<dbReference type="PANTHER" id="PTHR23028:SF134">
    <property type="entry name" value="PUTATIVE (AFU_ORTHOLOGUE AFUA_4G08520)-RELATED"/>
    <property type="match status" value="1"/>
</dbReference>
<feature type="domain" description="Acyltransferase 3" evidence="3">
    <location>
        <begin position="102"/>
        <end position="500"/>
    </location>
</feature>
<dbReference type="STRING" id="576137.A0A1L7WKU8"/>
<evidence type="ECO:0000256" key="1">
    <source>
        <dbReference type="SAM" id="MobiDB-lite"/>
    </source>
</evidence>
<keyword evidence="2" id="KW-1133">Transmembrane helix</keyword>
<evidence type="ECO:0000313" key="4">
    <source>
        <dbReference type="EMBL" id="CZR53401.1"/>
    </source>
</evidence>
<evidence type="ECO:0000256" key="2">
    <source>
        <dbReference type="SAM" id="Phobius"/>
    </source>
</evidence>
<feature type="transmembrane region" description="Helical" evidence="2">
    <location>
        <begin position="348"/>
        <end position="368"/>
    </location>
</feature>
<dbReference type="GO" id="GO:0016747">
    <property type="term" value="F:acyltransferase activity, transferring groups other than amino-acyl groups"/>
    <property type="evidence" value="ECO:0007669"/>
    <property type="project" value="InterPro"/>
</dbReference>
<feature type="region of interest" description="Disordered" evidence="1">
    <location>
        <begin position="22"/>
        <end position="55"/>
    </location>
</feature>
<dbReference type="InterPro" id="IPR002656">
    <property type="entry name" value="Acyl_transf_3_dom"/>
</dbReference>
<dbReference type="Pfam" id="PF01757">
    <property type="entry name" value="Acyl_transf_3"/>
    <property type="match status" value="1"/>
</dbReference>
<dbReference type="Proteomes" id="UP000184330">
    <property type="component" value="Unassembled WGS sequence"/>
</dbReference>
<proteinExistence type="predicted"/>
<gene>
    <name evidence="4" type="ORF">PAC_03279</name>
</gene>
<sequence>MGIFLRLYQFLPSRASTSLGHYELLSTNPGDSPPTPPRDDIEADPHEPKSTTATSTTYSKALSSWAVETAWKSAFFLVPSFLAPYIDRHHQKVERRITETTYLNGIRGLAASLVYIQHVGYETWIHWGYGSRPSETYFIQRPLIRVIYSGRFMVAIFFILSGYVLSYKPLQLARKHDSGALFVNLSSAVFRRTPRLFLPVVPIMIGTATIVYFGCYGDGNFTQNSCYERESSIWTQYTDYIPIFIRMINPSVWDEYFPPTVEPLWTLPMEFRGSMVVFLAVCSLGNIRPLPRISCMILLAGFLLHIGRWDTFLFICGSVLAELRIFRNQASSLYNFESLYLLSPKTSIIWKTFNAIFWITALITSLWIGSWPARGASNSPGFRTLFNWTPNTYNNGYHSIGDNDRLVQCFWVSLSALLLLLSFEHLSFLQKPFDSALAAYVGDISFSFYIVHWTMLHTVGQSIIGTAMRWWPGGRGAGVGYPTGFFVGVVLTTPVVVWVADVYWRAFDLGAVRTSRWLNGKCVRNLA</sequence>
<feature type="transmembrane region" description="Helical" evidence="2">
    <location>
        <begin position="446"/>
        <end position="467"/>
    </location>
</feature>
<feature type="transmembrane region" description="Helical" evidence="2">
    <location>
        <begin position="196"/>
        <end position="214"/>
    </location>
</feature>
<dbReference type="EMBL" id="FJOG01000003">
    <property type="protein sequence ID" value="CZR53401.1"/>
    <property type="molecule type" value="Genomic_DNA"/>
</dbReference>
<name>A0A1L7WKU8_9HELO</name>
<dbReference type="PANTHER" id="PTHR23028">
    <property type="entry name" value="ACETYLTRANSFERASE"/>
    <property type="match status" value="1"/>
</dbReference>
<dbReference type="OrthoDB" id="5819582at2759"/>
<organism evidence="4 5">
    <name type="scientific">Phialocephala subalpina</name>
    <dbReference type="NCBI Taxonomy" id="576137"/>
    <lineage>
        <taxon>Eukaryota</taxon>
        <taxon>Fungi</taxon>
        <taxon>Dikarya</taxon>
        <taxon>Ascomycota</taxon>
        <taxon>Pezizomycotina</taxon>
        <taxon>Leotiomycetes</taxon>
        <taxon>Helotiales</taxon>
        <taxon>Mollisiaceae</taxon>
        <taxon>Phialocephala</taxon>
        <taxon>Phialocephala fortinii species complex</taxon>
    </lineage>
</organism>